<reference evidence="1 2" key="1">
    <citation type="submission" date="2014-10" db="EMBL/GenBank/DDBJ databases">
        <title>Pedobacter Kyungheensis.</title>
        <authorList>
            <person name="Anderson B.M."/>
            <person name="Newman J.D."/>
        </authorList>
    </citation>
    <scope>NUCLEOTIDE SEQUENCE [LARGE SCALE GENOMIC DNA]</scope>
    <source>
        <strain evidence="1 2">KACC 16221</strain>
    </source>
</reference>
<organism evidence="1 2">
    <name type="scientific">Pedobacter kyungheensis</name>
    <dbReference type="NCBI Taxonomy" id="1069985"/>
    <lineage>
        <taxon>Bacteria</taxon>
        <taxon>Pseudomonadati</taxon>
        <taxon>Bacteroidota</taxon>
        <taxon>Sphingobacteriia</taxon>
        <taxon>Sphingobacteriales</taxon>
        <taxon>Sphingobacteriaceae</taxon>
        <taxon>Pedobacter</taxon>
    </lineage>
</organism>
<keyword evidence="2" id="KW-1185">Reference proteome</keyword>
<dbReference type="AlphaFoldDB" id="A0A0C1FHQ3"/>
<protein>
    <submittedName>
        <fullName evidence="1">Phenylalanyl-tRNA synthetase subunit alpha</fullName>
    </submittedName>
</protein>
<dbReference type="Proteomes" id="UP000031246">
    <property type="component" value="Unassembled WGS sequence"/>
</dbReference>
<proteinExistence type="predicted"/>
<evidence type="ECO:0000313" key="1">
    <source>
        <dbReference type="EMBL" id="KIA91313.1"/>
    </source>
</evidence>
<gene>
    <name evidence="1" type="ORF">OC25_22025</name>
</gene>
<evidence type="ECO:0000313" key="2">
    <source>
        <dbReference type="Proteomes" id="UP000031246"/>
    </source>
</evidence>
<sequence length="36" mass="4306">MSKEILEFSVQVDEKFDLKFNWLDGFWGAAFKFFGK</sequence>
<comment type="caution">
    <text evidence="1">The sequence shown here is derived from an EMBL/GenBank/DDBJ whole genome shotgun (WGS) entry which is preliminary data.</text>
</comment>
<name>A0A0C1FHQ3_9SPHI</name>
<keyword evidence="1" id="KW-0436">Ligase</keyword>
<accession>A0A0C1FHQ3</accession>
<dbReference type="EMBL" id="JSYN01000031">
    <property type="protein sequence ID" value="KIA91313.1"/>
    <property type="molecule type" value="Genomic_DNA"/>
</dbReference>
<dbReference type="RefSeq" id="WP_025145553.1">
    <property type="nucleotide sequence ID" value="NZ_JSYN01000031.1"/>
</dbReference>
<dbReference type="GO" id="GO:0004812">
    <property type="term" value="F:aminoacyl-tRNA ligase activity"/>
    <property type="evidence" value="ECO:0007669"/>
    <property type="project" value="UniProtKB-KW"/>
</dbReference>
<keyword evidence="1" id="KW-0030">Aminoacyl-tRNA synthetase</keyword>